<dbReference type="NCBIfam" id="TIGR02936">
    <property type="entry name" value="fdxN_nitrog"/>
    <property type="match status" value="1"/>
</dbReference>
<dbReference type="EMBL" id="JTDI01000004">
    <property type="protein sequence ID" value="KHK90699.1"/>
    <property type="molecule type" value="Genomic_DNA"/>
</dbReference>
<evidence type="ECO:0000256" key="4">
    <source>
        <dbReference type="ARBA" id="ARBA00022485"/>
    </source>
</evidence>
<evidence type="ECO:0000256" key="10">
    <source>
        <dbReference type="ARBA" id="ARBA00023231"/>
    </source>
</evidence>
<keyword evidence="14" id="KW-1185">Reference proteome</keyword>
<evidence type="ECO:0000256" key="6">
    <source>
        <dbReference type="ARBA" id="ARBA00022737"/>
    </source>
</evidence>
<comment type="cofactor">
    <cofactor evidence="1">
        <name>[4Fe-4S] cluster</name>
        <dbReference type="ChEBI" id="CHEBI:49883"/>
    </cofactor>
</comment>
<proteinExistence type="predicted"/>
<dbReference type="AlphaFoldDB" id="A0A0B1ZNE7"/>
<comment type="caution">
    <text evidence="13">The sequence shown here is derived from an EMBL/GenBank/DDBJ whole genome shotgun (WGS) entry which is preliminary data.</text>
</comment>
<dbReference type="GO" id="GO:0051539">
    <property type="term" value="F:4 iron, 4 sulfur cluster binding"/>
    <property type="evidence" value="ECO:0007669"/>
    <property type="project" value="UniProtKB-KW"/>
</dbReference>
<dbReference type="InterPro" id="IPR014283">
    <property type="entry name" value="FdIII_4_nif"/>
</dbReference>
<evidence type="ECO:0000256" key="9">
    <source>
        <dbReference type="ARBA" id="ARBA00023014"/>
    </source>
</evidence>
<evidence type="ECO:0000256" key="11">
    <source>
        <dbReference type="ARBA" id="ARBA00030616"/>
    </source>
</evidence>
<comment type="function">
    <text evidence="2">Ferredoxins are iron-sulfur proteins that transfer electrons in a wide variety of metabolic reactions.</text>
</comment>
<sequence>MTGFLTRGGREWAPDYLMSIDPEVCIGCGRCFKVCGRDVMTLKGVNEDGDVVDLDDDDDDEIEKRVMAITDADACIGCGACARVCPTNCQTHAAAA</sequence>
<keyword evidence="5" id="KW-0479">Metal-binding</keyword>
<protein>
    <recommendedName>
        <fullName evidence="11">Ferredoxin III</fullName>
    </recommendedName>
</protein>
<keyword evidence="4" id="KW-0004">4Fe-4S</keyword>
<gene>
    <name evidence="13" type="ORF">LK12_15390</name>
</gene>
<keyword evidence="3" id="KW-0813">Transport</keyword>
<evidence type="ECO:0000256" key="1">
    <source>
        <dbReference type="ARBA" id="ARBA00001966"/>
    </source>
</evidence>
<organism evidence="13 14">
    <name type="scientific">Novosphingobium malaysiense</name>
    <dbReference type="NCBI Taxonomy" id="1348853"/>
    <lineage>
        <taxon>Bacteria</taxon>
        <taxon>Pseudomonadati</taxon>
        <taxon>Pseudomonadota</taxon>
        <taxon>Alphaproteobacteria</taxon>
        <taxon>Sphingomonadales</taxon>
        <taxon>Sphingomonadaceae</taxon>
        <taxon>Novosphingobium</taxon>
    </lineage>
</organism>
<dbReference type="InterPro" id="IPR017900">
    <property type="entry name" value="4Fe4S_Fe_S_CS"/>
</dbReference>
<keyword evidence="7" id="KW-0249">Electron transport</keyword>
<reference evidence="13 14" key="1">
    <citation type="submission" date="2014-10" db="EMBL/GenBank/DDBJ databases">
        <title>Genome sequence of Novosphingobium malaysiense MUSC 273(T).</title>
        <authorList>
            <person name="Lee L.-H."/>
        </authorList>
    </citation>
    <scope>NUCLEOTIDE SEQUENCE [LARGE SCALE GENOMIC DNA]</scope>
    <source>
        <strain evidence="13 14">MUSC 273</strain>
    </source>
</reference>
<evidence type="ECO:0000256" key="2">
    <source>
        <dbReference type="ARBA" id="ARBA00003532"/>
    </source>
</evidence>
<dbReference type="RefSeq" id="WP_039285911.1">
    <property type="nucleotide sequence ID" value="NZ_JTDI01000004.1"/>
</dbReference>
<feature type="domain" description="4Fe-4S ferredoxin-type" evidence="12">
    <location>
        <begin position="65"/>
        <end position="95"/>
    </location>
</feature>
<dbReference type="Pfam" id="PF13484">
    <property type="entry name" value="Fer4_16"/>
    <property type="match status" value="1"/>
</dbReference>
<dbReference type="InterPro" id="IPR017896">
    <property type="entry name" value="4Fe4S_Fe-S-bd"/>
</dbReference>
<dbReference type="SUPFAM" id="SSF54862">
    <property type="entry name" value="4Fe-4S ferredoxins"/>
    <property type="match status" value="1"/>
</dbReference>
<keyword evidence="8" id="KW-0408">Iron</keyword>
<dbReference type="STRING" id="1348853.LK12_15390"/>
<dbReference type="GO" id="GO:0046872">
    <property type="term" value="F:metal ion binding"/>
    <property type="evidence" value="ECO:0007669"/>
    <property type="project" value="UniProtKB-KW"/>
</dbReference>
<evidence type="ECO:0000313" key="14">
    <source>
        <dbReference type="Proteomes" id="UP000031057"/>
    </source>
</evidence>
<dbReference type="PANTHER" id="PTHR43687:SF1">
    <property type="entry name" value="FERREDOXIN III"/>
    <property type="match status" value="1"/>
</dbReference>
<feature type="domain" description="4Fe-4S ferredoxin-type" evidence="12">
    <location>
        <begin position="16"/>
        <end position="45"/>
    </location>
</feature>
<evidence type="ECO:0000259" key="12">
    <source>
        <dbReference type="PROSITE" id="PS51379"/>
    </source>
</evidence>
<keyword evidence="9" id="KW-0411">Iron-sulfur</keyword>
<evidence type="ECO:0000256" key="3">
    <source>
        <dbReference type="ARBA" id="ARBA00022448"/>
    </source>
</evidence>
<evidence type="ECO:0000313" key="13">
    <source>
        <dbReference type="EMBL" id="KHK90699.1"/>
    </source>
</evidence>
<evidence type="ECO:0000256" key="8">
    <source>
        <dbReference type="ARBA" id="ARBA00023004"/>
    </source>
</evidence>
<keyword evidence="6" id="KW-0677">Repeat</keyword>
<dbReference type="PROSITE" id="PS51379">
    <property type="entry name" value="4FE4S_FER_2"/>
    <property type="match status" value="2"/>
</dbReference>
<dbReference type="OrthoDB" id="9810688at2"/>
<dbReference type="PANTHER" id="PTHR43687">
    <property type="entry name" value="ADENYLYLSULFATE REDUCTASE, BETA SUBUNIT"/>
    <property type="match status" value="1"/>
</dbReference>
<dbReference type="PROSITE" id="PS00198">
    <property type="entry name" value="4FE4S_FER_1"/>
    <property type="match status" value="1"/>
</dbReference>
<evidence type="ECO:0000256" key="7">
    <source>
        <dbReference type="ARBA" id="ARBA00022982"/>
    </source>
</evidence>
<dbReference type="InterPro" id="IPR050572">
    <property type="entry name" value="Fe-S_Ferredoxin"/>
</dbReference>
<dbReference type="Proteomes" id="UP000031057">
    <property type="component" value="Unassembled WGS sequence"/>
</dbReference>
<evidence type="ECO:0000256" key="5">
    <source>
        <dbReference type="ARBA" id="ARBA00022723"/>
    </source>
</evidence>
<name>A0A0B1ZNE7_9SPHN</name>
<keyword evidence="10" id="KW-0535">Nitrogen fixation</keyword>
<dbReference type="Gene3D" id="3.30.70.20">
    <property type="match status" value="2"/>
</dbReference>
<accession>A0A0B1ZNE7</accession>